<feature type="domain" description="Expansin-like EG45" evidence="2">
    <location>
        <begin position="40"/>
        <end position="138"/>
    </location>
</feature>
<comment type="caution">
    <text evidence="3">The sequence shown here is derived from an EMBL/GenBank/DDBJ whole genome shotgun (WGS) entry which is preliminary data.</text>
</comment>
<dbReference type="AlphaFoldDB" id="A0A9P6NH72"/>
<dbReference type="InterPro" id="IPR051477">
    <property type="entry name" value="Expansin_CellWall"/>
</dbReference>
<evidence type="ECO:0000256" key="1">
    <source>
        <dbReference type="ARBA" id="ARBA00022729"/>
    </source>
</evidence>
<dbReference type="SUPFAM" id="SSF50685">
    <property type="entry name" value="Barwin-like endoglucanases"/>
    <property type="match status" value="1"/>
</dbReference>
<dbReference type="PANTHER" id="PTHR31836">
    <property type="match status" value="1"/>
</dbReference>
<dbReference type="OrthoDB" id="623670at2759"/>
<protein>
    <recommendedName>
        <fullName evidence="2">Expansin-like EG45 domain-containing protein</fullName>
    </recommendedName>
</protein>
<accession>A0A9P6NH72</accession>
<keyword evidence="4" id="KW-1185">Reference proteome</keyword>
<dbReference type="CDD" id="cd22271">
    <property type="entry name" value="DPBB_EXP_N-like"/>
    <property type="match status" value="1"/>
</dbReference>
<dbReference type="SUPFAM" id="SSF49590">
    <property type="entry name" value="PHL pollen allergen"/>
    <property type="match status" value="1"/>
</dbReference>
<keyword evidence="1" id="KW-0732">Signal</keyword>
<sequence length="232" mass="25341">MISFTLATPFAVTTRSLDSVAVGQKFTNVQGTFWQQSSWGGECLFQNSWPQPTNLPYVALAVNLYGQAEYCGACIKVTPVDRKHPPKIGIINTVCANCPTNALDMGPDLYNSIMGNTPGRPGLTHVDWEIVECPLGNSNMRLISKDGASQWHFSLQVASTITPVTKVEARSPTSQNKWLIAKRKEYNYWELAPGDAVGGEAEIRVTCSSGRSVIIPKVKIFSSNLVITNTNC</sequence>
<dbReference type="InterPro" id="IPR036908">
    <property type="entry name" value="RlpA-like_sf"/>
</dbReference>
<evidence type="ECO:0000313" key="4">
    <source>
        <dbReference type="Proteomes" id="UP000886653"/>
    </source>
</evidence>
<gene>
    <name evidence="3" type="ORF">CROQUDRAFT_670837</name>
</gene>
<dbReference type="EMBL" id="MU167254">
    <property type="protein sequence ID" value="KAG0146910.1"/>
    <property type="molecule type" value="Genomic_DNA"/>
</dbReference>
<dbReference type="InterPro" id="IPR036749">
    <property type="entry name" value="Expansin_CBD_sf"/>
</dbReference>
<organism evidence="3 4">
    <name type="scientific">Cronartium quercuum f. sp. fusiforme G11</name>
    <dbReference type="NCBI Taxonomy" id="708437"/>
    <lineage>
        <taxon>Eukaryota</taxon>
        <taxon>Fungi</taxon>
        <taxon>Dikarya</taxon>
        <taxon>Basidiomycota</taxon>
        <taxon>Pucciniomycotina</taxon>
        <taxon>Pucciniomycetes</taxon>
        <taxon>Pucciniales</taxon>
        <taxon>Coleosporiaceae</taxon>
        <taxon>Cronartium</taxon>
    </lineage>
</organism>
<dbReference type="PANTHER" id="PTHR31836:SF21">
    <property type="entry name" value="EXPANSIN-LIKE PROTEIN 7"/>
    <property type="match status" value="1"/>
</dbReference>
<dbReference type="Gene3D" id="2.60.40.760">
    <property type="entry name" value="Expansin, cellulose-binding-like domain"/>
    <property type="match status" value="1"/>
</dbReference>
<reference evidence="3" key="1">
    <citation type="submission" date="2013-11" db="EMBL/GenBank/DDBJ databases">
        <title>Genome sequence of the fusiform rust pathogen reveals effectors for host alternation and coevolution with pine.</title>
        <authorList>
            <consortium name="DOE Joint Genome Institute"/>
            <person name="Smith K."/>
            <person name="Pendleton A."/>
            <person name="Kubisiak T."/>
            <person name="Anderson C."/>
            <person name="Salamov A."/>
            <person name="Aerts A."/>
            <person name="Riley R."/>
            <person name="Clum A."/>
            <person name="Lindquist E."/>
            <person name="Ence D."/>
            <person name="Campbell M."/>
            <person name="Kronenberg Z."/>
            <person name="Feau N."/>
            <person name="Dhillon B."/>
            <person name="Hamelin R."/>
            <person name="Burleigh J."/>
            <person name="Smith J."/>
            <person name="Yandell M."/>
            <person name="Nelson C."/>
            <person name="Grigoriev I."/>
            <person name="Davis J."/>
        </authorList>
    </citation>
    <scope>NUCLEOTIDE SEQUENCE</scope>
    <source>
        <strain evidence="3">G11</strain>
    </source>
</reference>
<dbReference type="InterPro" id="IPR007112">
    <property type="entry name" value="Expansin/allergen_DPBB_dom"/>
</dbReference>
<proteinExistence type="predicted"/>
<evidence type="ECO:0000259" key="2">
    <source>
        <dbReference type="PROSITE" id="PS50842"/>
    </source>
</evidence>
<dbReference type="PROSITE" id="PS50842">
    <property type="entry name" value="EXPANSIN_EG45"/>
    <property type="match status" value="1"/>
</dbReference>
<dbReference type="Gene3D" id="2.40.40.10">
    <property type="entry name" value="RlpA-like domain"/>
    <property type="match status" value="1"/>
</dbReference>
<dbReference type="Proteomes" id="UP000886653">
    <property type="component" value="Unassembled WGS sequence"/>
</dbReference>
<name>A0A9P6NH72_9BASI</name>
<evidence type="ECO:0000313" key="3">
    <source>
        <dbReference type="EMBL" id="KAG0146910.1"/>
    </source>
</evidence>